<comment type="similarity">
    <text evidence="1">Belongs to the SRR1 family.</text>
</comment>
<dbReference type="Pfam" id="PF07985">
    <property type="entry name" value="SRR1"/>
    <property type="match status" value="1"/>
</dbReference>
<dbReference type="InterPro" id="IPR040044">
    <property type="entry name" value="SRR1L"/>
</dbReference>
<feature type="domain" description="SRR1-like" evidence="2">
    <location>
        <begin position="32"/>
        <end position="231"/>
    </location>
</feature>
<evidence type="ECO:0000313" key="3">
    <source>
        <dbReference type="EMBL" id="KND96696.1"/>
    </source>
</evidence>
<dbReference type="GO" id="GO:0005634">
    <property type="term" value="C:nucleus"/>
    <property type="evidence" value="ECO:0007669"/>
    <property type="project" value="TreeGrafter"/>
</dbReference>
<dbReference type="GO" id="GO:0005737">
    <property type="term" value="C:cytoplasm"/>
    <property type="evidence" value="ECO:0007669"/>
    <property type="project" value="TreeGrafter"/>
</dbReference>
<dbReference type="VEuPathDB" id="FungiDB:B9J08_001299"/>
<name>A0A0L0NRC6_CANAR</name>
<evidence type="ECO:0000256" key="1">
    <source>
        <dbReference type="ARBA" id="ARBA00009856"/>
    </source>
</evidence>
<reference evidence="4" key="1">
    <citation type="journal article" date="2015" name="BMC Genomics">
        <title>Draft genome of a commonly misdiagnosed multidrug resistant pathogen Candida auris.</title>
        <authorList>
            <person name="Chatterjee S."/>
            <person name="Alampalli S.V."/>
            <person name="Nageshan R.K."/>
            <person name="Chettiar S.T."/>
            <person name="Joshi S."/>
            <person name="Tatu U.S."/>
        </authorList>
    </citation>
    <scope>NUCLEOTIDE SEQUENCE [LARGE SCALE GENOMIC DNA]</scope>
    <source>
        <strain evidence="4">6684</strain>
    </source>
</reference>
<evidence type="ECO:0000313" key="4">
    <source>
        <dbReference type="Proteomes" id="UP000037122"/>
    </source>
</evidence>
<dbReference type="VEuPathDB" id="FungiDB:QG37_06996"/>
<gene>
    <name evidence="3" type="ORF">QG37_06996</name>
</gene>
<proteinExistence type="inferred from homology"/>
<dbReference type="VEuPathDB" id="FungiDB:CJJ07_004934"/>
<dbReference type="VEuPathDB" id="FungiDB:CJJ09_003552"/>
<sequence length="253" mass="28440">MSDPATTLLNRLKGREAKVAESKLLKDLIDLLEPIKFNRIRCLALGSPSTEFQALYQLALLKLLTDKLSIDSVTCYDPVFTDSDTQLLEGLRFSVDSMELDDPAIVSSTLYYMPHAPRSFTETFIKDIQPTYILGNDLTVTAGSLSKVKFLEQLPTLATLLHLAAGEDQKPKDDGFSVVSSRRRKKSSKLVYKEPVLEYPVDEVYFRGVEITRITSDSDLPWKDSFSDMAFNIILRKNLQDTKEACTTIELTA</sequence>
<comment type="caution">
    <text evidence="3">The sequence shown here is derived from an EMBL/GenBank/DDBJ whole genome shotgun (WGS) entry which is preliminary data.</text>
</comment>
<dbReference type="InterPro" id="IPR012942">
    <property type="entry name" value="SRR1-like"/>
</dbReference>
<dbReference type="PANTHER" id="PTHR28626:SF3">
    <property type="entry name" value="SRR1-LIKE PROTEIN"/>
    <property type="match status" value="1"/>
</dbReference>
<protein>
    <recommendedName>
        <fullName evidence="2">SRR1-like domain-containing protein</fullName>
    </recommendedName>
</protein>
<organism evidence="3 4">
    <name type="scientific">Candidozyma auris</name>
    <name type="common">Yeast</name>
    <name type="synonym">Candida auris</name>
    <dbReference type="NCBI Taxonomy" id="498019"/>
    <lineage>
        <taxon>Eukaryota</taxon>
        <taxon>Fungi</taxon>
        <taxon>Dikarya</taxon>
        <taxon>Ascomycota</taxon>
        <taxon>Saccharomycotina</taxon>
        <taxon>Pichiomycetes</taxon>
        <taxon>Metschnikowiaceae</taxon>
        <taxon>Candidozyma</taxon>
    </lineage>
</organism>
<dbReference type="Proteomes" id="UP000037122">
    <property type="component" value="Unassembled WGS sequence"/>
</dbReference>
<dbReference type="VEuPathDB" id="FungiDB:CJI97_001306"/>
<dbReference type="PANTHER" id="PTHR28626">
    <property type="entry name" value="SRR1-LIKE PROTEIN"/>
    <property type="match status" value="1"/>
</dbReference>
<evidence type="ECO:0000259" key="2">
    <source>
        <dbReference type="Pfam" id="PF07985"/>
    </source>
</evidence>
<dbReference type="VEuPathDB" id="FungiDB:CJI96_0001343"/>
<dbReference type="AlphaFoldDB" id="A0A0L0NRC6"/>
<dbReference type="EMBL" id="LGST01000051">
    <property type="protein sequence ID" value="KND96696.1"/>
    <property type="molecule type" value="Genomic_DNA"/>
</dbReference>
<accession>A0A0L0NRC6</accession>